<dbReference type="EMBL" id="QCZH01000027">
    <property type="protein sequence ID" value="PWA06294.1"/>
    <property type="molecule type" value="Genomic_DNA"/>
</dbReference>
<sequence length="264" mass="30857">MKEADLIKIEAIQIAEAFNIKKLRAEFGIEAYSSSPSEIFYTLGNKKRYLYIFDYGVVVFANYTEAKKKELINFLQNYTTTAVHLDLFEEYRIEIDKTISKVVIKNDYVLVPYVDPSVLRIVMLNIGQSVALDYYEILTNELISSSKEYILELELHGKLSISKINLLKYIGKVLNVKNSIVDNLYILDDPNLVWDNEELNLLNRHLKTNFDINPRFKDLDYRLGIVEDNLRLFTDVLNVRESSRLEWIVIILIFLEIMIALLFH</sequence>
<dbReference type="OrthoDB" id="942290at2"/>
<dbReference type="AlphaFoldDB" id="A0A2U1JMT7"/>
<dbReference type="PANTHER" id="PTHR16255">
    <property type="entry name" value="REQUIRED FOR MEIOTIC NUCLEAR DIVISION PROTEIN 1 HOMOLOG"/>
    <property type="match status" value="1"/>
</dbReference>
<dbReference type="PANTHER" id="PTHR16255:SF6">
    <property type="entry name" value="PROTEIN RETARDED ROOT GROWTH-LIKE"/>
    <property type="match status" value="1"/>
</dbReference>
<dbReference type="InterPro" id="IPR051624">
    <property type="entry name" value="RMD1/Sad1-interacting"/>
</dbReference>
<evidence type="ECO:0000313" key="4">
    <source>
        <dbReference type="Proteomes" id="UP000245618"/>
    </source>
</evidence>
<accession>A0A2U1JMT7</accession>
<dbReference type="Proteomes" id="UP000245618">
    <property type="component" value="Unassembled WGS sequence"/>
</dbReference>
<feature type="transmembrane region" description="Helical" evidence="1">
    <location>
        <begin position="245"/>
        <end position="263"/>
    </location>
</feature>
<comment type="caution">
    <text evidence="3">The sequence shown here is derived from an EMBL/GenBank/DDBJ whole genome shotgun (WGS) entry which is preliminary data.</text>
</comment>
<dbReference type="Pfam" id="PF02582">
    <property type="entry name" value="DUF155"/>
    <property type="match status" value="1"/>
</dbReference>
<evidence type="ECO:0000259" key="2">
    <source>
        <dbReference type="Pfam" id="PF02582"/>
    </source>
</evidence>
<keyword evidence="4" id="KW-1185">Reference proteome</keyword>
<keyword evidence="1" id="KW-0812">Transmembrane</keyword>
<dbReference type="RefSeq" id="WP_116764573.1">
    <property type="nucleotide sequence ID" value="NZ_QCZH01000027.1"/>
</dbReference>
<keyword evidence="1" id="KW-1133">Transmembrane helix</keyword>
<name>A0A2U1JMT7_9FLAO</name>
<reference evidence="3 4" key="1">
    <citation type="submission" date="2018-04" db="EMBL/GenBank/DDBJ databases">
        <title>Flavobacterium sp. nov., isolated from glacier ice.</title>
        <authorList>
            <person name="Liu Q."/>
            <person name="Xin Y.-H."/>
        </authorList>
    </citation>
    <scope>NUCLEOTIDE SEQUENCE [LARGE SCALE GENOMIC DNA]</scope>
    <source>
        <strain evidence="3 4">LB2P30</strain>
    </source>
</reference>
<organism evidence="3 4">
    <name type="scientific">Flavobacterium laiguense</name>
    <dbReference type="NCBI Taxonomy" id="2169409"/>
    <lineage>
        <taxon>Bacteria</taxon>
        <taxon>Pseudomonadati</taxon>
        <taxon>Bacteroidota</taxon>
        <taxon>Flavobacteriia</taxon>
        <taxon>Flavobacteriales</taxon>
        <taxon>Flavobacteriaceae</taxon>
        <taxon>Flavobacterium</taxon>
    </lineage>
</organism>
<proteinExistence type="predicted"/>
<feature type="domain" description="DUF155" evidence="2">
    <location>
        <begin position="50"/>
        <end position="219"/>
    </location>
</feature>
<evidence type="ECO:0000256" key="1">
    <source>
        <dbReference type="SAM" id="Phobius"/>
    </source>
</evidence>
<keyword evidence="1" id="KW-0472">Membrane</keyword>
<protein>
    <recommendedName>
        <fullName evidence="2">DUF155 domain-containing protein</fullName>
    </recommendedName>
</protein>
<gene>
    <name evidence="3" type="ORF">DB891_15920</name>
</gene>
<evidence type="ECO:0000313" key="3">
    <source>
        <dbReference type="EMBL" id="PWA06294.1"/>
    </source>
</evidence>
<dbReference type="InterPro" id="IPR003734">
    <property type="entry name" value="DUF155"/>
</dbReference>